<evidence type="ECO:0000313" key="3">
    <source>
        <dbReference type="Proteomes" id="UP000491181"/>
    </source>
</evidence>
<reference evidence="2 3" key="1">
    <citation type="journal article" date="2020" name="Microbiome">
        <title>Single-cell genomics of uncultured bacteria reveals dietary fiber responders in the mouse gut microbiota.</title>
        <authorList>
            <person name="Chijiiwa R."/>
            <person name="Hosokawa M."/>
            <person name="Kogawa M."/>
            <person name="Nishikawa Y."/>
            <person name="Ide K."/>
            <person name="Sakanashi C."/>
            <person name="Takahashi K."/>
            <person name="Takeyama H."/>
        </authorList>
    </citation>
    <scope>NUCLEOTIDE SEQUENCE [LARGE SCALE GENOMIC DNA]</scope>
    <source>
        <strain evidence="2">IMSAGC_001</strain>
    </source>
</reference>
<accession>A0A7J0A235</accession>
<dbReference type="AlphaFoldDB" id="A0A7J0A235"/>
<evidence type="ECO:0000256" key="1">
    <source>
        <dbReference type="SAM" id="Phobius"/>
    </source>
</evidence>
<comment type="caution">
    <text evidence="2">The sequence shown here is derived from an EMBL/GenBank/DDBJ whole genome shotgun (WGS) entry which is preliminary data.</text>
</comment>
<proteinExistence type="predicted"/>
<keyword evidence="1" id="KW-0812">Transmembrane</keyword>
<gene>
    <name evidence="2" type="ORF">IMSAGC001_01853</name>
</gene>
<evidence type="ECO:0000313" key="2">
    <source>
        <dbReference type="EMBL" id="GFH86445.1"/>
    </source>
</evidence>
<keyword evidence="1" id="KW-1133">Transmembrane helix</keyword>
<dbReference type="Proteomes" id="UP000491181">
    <property type="component" value="Unassembled WGS sequence"/>
</dbReference>
<feature type="transmembrane region" description="Helical" evidence="1">
    <location>
        <begin position="6"/>
        <end position="27"/>
    </location>
</feature>
<sequence>MCVLAYAFSFFMVVDLLIILFIINYFIKYSGNSLRFYIFAA</sequence>
<keyword evidence="1" id="KW-0472">Membrane</keyword>
<name>A0A7J0A235_9BACE</name>
<dbReference type="EMBL" id="BLLS01000042">
    <property type="protein sequence ID" value="GFH86445.1"/>
    <property type="molecule type" value="Genomic_DNA"/>
</dbReference>
<protein>
    <submittedName>
        <fullName evidence="2">Uncharacterized protein</fullName>
    </submittedName>
</protein>
<organism evidence="2 3">
    <name type="scientific">Bacteroides acidifaciens</name>
    <dbReference type="NCBI Taxonomy" id="85831"/>
    <lineage>
        <taxon>Bacteria</taxon>
        <taxon>Pseudomonadati</taxon>
        <taxon>Bacteroidota</taxon>
        <taxon>Bacteroidia</taxon>
        <taxon>Bacteroidales</taxon>
        <taxon>Bacteroidaceae</taxon>
        <taxon>Bacteroides</taxon>
    </lineage>
</organism>